<evidence type="ECO:0000256" key="1">
    <source>
        <dbReference type="SAM" id="MobiDB-lite"/>
    </source>
</evidence>
<dbReference type="EMBL" id="GG745344">
    <property type="protein sequence ID" value="KNE64416.1"/>
    <property type="molecule type" value="Genomic_DNA"/>
</dbReference>
<keyword evidence="3" id="KW-1185">Reference proteome</keyword>
<organism evidence="2 3">
    <name type="scientific">Allomyces macrogynus (strain ATCC 38327)</name>
    <name type="common">Allomyces javanicus var. macrogynus</name>
    <dbReference type="NCBI Taxonomy" id="578462"/>
    <lineage>
        <taxon>Eukaryota</taxon>
        <taxon>Fungi</taxon>
        <taxon>Fungi incertae sedis</taxon>
        <taxon>Blastocladiomycota</taxon>
        <taxon>Blastocladiomycetes</taxon>
        <taxon>Blastocladiales</taxon>
        <taxon>Blastocladiaceae</taxon>
        <taxon>Allomyces</taxon>
    </lineage>
</organism>
<name>A0A0L0SPG9_ALLM3</name>
<feature type="compositionally biased region" description="Basic and acidic residues" evidence="1">
    <location>
        <begin position="88"/>
        <end position="108"/>
    </location>
</feature>
<evidence type="ECO:0000313" key="3">
    <source>
        <dbReference type="Proteomes" id="UP000054350"/>
    </source>
</evidence>
<dbReference type="AlphaFoldDB" id="A0A0L0SPG9"/>
<proteinExistence type="predicted"/>
<accession>A0A0L0SPG9</accession>
<reference evidence="2 3" key="1">
    <citation type="submission" date="2009-11" db="EMBL/GenBank/DDBJ databases">
        <title>Annotation of Allomyces macrogynus ATCC 38327.</title>
        <authorList>
            <consortium name="The Broad Institute Genome Sequencing Platform"/>
            <person name="Russ C."/>
            <person name="Cuomo C."/>
            <person name="Burger G."/>
            <person name="Gray M.W."/>
            <person name="Holland P.W.H."/>
            <person name="King N."/>
            <person name="Lang F.B.F."/>
            <person name="Roger A.J."/>
            <person name="Ruiz-Trillo I."/>
            <person name="Young S.K."/>
            <person name="Zeng Q."/>
            <person name="Gargeya S."/>
            <person name="Fitzgerald M."/>
            <person name="Haas B."/>
            <person name="Abouelleil A."/>
            <person name="Alvarado L."/>
            <person name="Arachchi H.M."/>
            <person name="Berlin A."/>
            <person name="Chapman S.B."/>
            <person name="Gearin G."/>
            <person name="Goldberg J."/>
            <person name="Griggs A."/>
            <person name="Gujja S."/>
            <person name="Hansen M."/>
            <person name="Heiman D."/>
            <person name="Howarth C."/>
            <person name="Larimer J."/>
            <person name="Lui A."/>
            <person name="MacDonald P.J.P."/>
            <person name="McCowen C."/>
            <person name="Montmayeur A."/>
            <person name="Murphy C."/>
            <person name="Neiman D."/>
            <person name="Pearson M."/>
            <person name="Priest M."/>
            <person name="Roberts A."/>
            <person name="Saif S."/>
            <person name="Shea T."/>
            <person name="Sisk P."/>
            <person name="Stolte C."/>
            <person name="Sykes S."/>
            <person name="Wortman J."/>
            <person name="Nusbaum C."/>
            <person name="Birren B."/>
        </authorList>
    </citation>
    <scope>NUCLEOTIDE SEQUENCE [LARGE SCALE GENOMIC DNA]</scope>
    <source>
        <strain evidence="2 3">ATCC 38327</strain>
    </source>
</reference>
<dbReference type="VEuPathDB" id="FungiDB:AMAG_19158"/>
<dbReference type="Proteomes" id="UP000054350">
    <property type="component" value="Unassembled WGS sequence"/>
</dbReference>
<feature type="region of interest" description="Disordered" evidence="1">
    <location>
        <begin position="65"/>
        <end position="109"/>
    </location>
</feature>
<reference evidence="3" key="2">
    <citation type="submission" date="2009-11" db="EMBL/GenBank/DDBJ databases">
        <title>The Genome Sequence of Allomyces macrogynus strain ATCC 38327.</title>
        <authorList>
            <consortium name="The Broad Institute Genome Sequencing Platform"/>
            <person name="Russ C."/>
            <person name="Cuomo C."/>
            <person name="Shea T."/>
            <person name="Young S.K."/>
            <person name="Zeng Q."/>
            <person name="Koehrsen M."/>
            <person name="Haas B."/>
            <person name="Borodovsky M."/>
            <person name="Guigo R."/>
            <person name="Alvarado L."/>
            <person name="Berlin A."/>
            <person name="Borenstein D."/>
            <person name="Chen Z."/>
            <person name="Engels R."/>
            <person name="Freedman E."/>
            <person name="Gellesch M."/>
            <person name="Goldberg J."/>
            <person name="Griggs A."/>
            <person name="Gujja S."/>
            <person name="Heiman D."/>
            <person name="Hepburn T."/>
            <person name="Howarth C."/>
            <person name="Jen D."/>
            <person name="Larson L."/>
            <person name="Lewis B."/>
            <person name="Mehta T."/>
            <person name="Park D."/>
            <person name="Pearson M."/>
            <person name="Roberts A."/>
            <person name="Saif S."/>
            <person name="Shenoy N."/>
            <person name="Sisk P."/>
            <person name="Stolte C."/>
            <person name="Sykes S."/>
            <person name="Walk T."/>
            <person name="White J."/>
            <person name="Yandava C."/>
            <person name="Burger G."/>
            <person name="Gray M.W."/>
            <person name="Holland P.W.H."/>
            <person name="King N."/>
            <person name="Lang F.B.F."/>
            <person name="Roger A.J."/>
            <person name="Ruiz-Trillo I."/>
            <person name="Lander E."/>
            <person name="Nusbaum C."/>
        </authorList>
    </citation>
    <scope>NUCLEOTIDE SEQUENCE [LARGE SCALE GENOMIC DNA]</scope>
    <source>
        <strain evidence="3">ATCC 38327</strain>
    </source>
</reference>
<evidence type="ECO:0000313" key="2">
    <source>
        <dbReference type="EMBL" id="KNE64416.1"/>
    </source>
</evidence>
<gene>
    <name evidence="2" type="ORF">AMAG_19158</name>
</gene>
<sequence length="128" mass="13646">MVGCEFWLSCESRVISCSFSPRITTQTGGQDRGGVWSNALMPSRPRAARHGREGSATVRKEASRLLQARSSGTGGVGRGGRSGSLATRVEDGHDAIKLTTRHPERGESRGVQSFYTVPGRCVAVRGVS</sequence>
<protein>
    <submittedName>
        <fullName evidence="2">Uncharacterized protein</fullName>
    </submittedName>
</protein>
<feature type="compositionally biased region" description="Gly residues" evidence="1">
    <location>
        <begin position="72"/>
        <end position="82"/>
    </location>
</feature>